<dbReference type="AlphaFoldDB" id="A0A7N0T9N1"/>
<dbReference type="EnsemblPlants" id="Kaladp0029s0040.1.v1.1">
    <property type="protein sequence ID" value="Kaladp0029s0040.1.v1.1.CDS.1"/>
    <property type="gene ID" value="Kaladp0029s0040.v1.1"/>
</dbReference>
<accession>A0A7N0T9N1</accession>
<dbReference type="Proteomes" id="UP000594263">
    <property type="component" value="Unplaced"/>
</dbReference>
<dbReference type="InterPro" id="IPR045286">
    <property type="entry name" value="FBS1-like"/>
</dbReference>
<protein>
    <submittedName>
        <fullName evidence="1">Uncharacterized protein</fullName>
    </submittedName>
</protein>
<sequence>MGKVFSNLNASKDTRHKRKLKCHHNKYLKPGALAQQHSHEILIATPYAKRRVAVLDDGMVDNVFQHNLIVQSPSMQSPMKASYPIAGFVSASDSNIHLKTSKTPVVNNAPSDSILESLPMDILVGTFY</sequence>
<dbReference type="OMA" id="KGHEENA"/>
<organism evidence="1 2">
    <name type="scientific">Kalanchoe fedtschenkoi</name>
    <name type="common">Lavender scallops</name>
    <name type="synonym">South American air plant</name>
    <dbReference type="NCBI Taxonomy" id="63787"/>
    <lineage>
        <taxon>Eukaryota</taxon>
        <taxon>Viridiplantae</taxon>
        <taxon>Streptophyta</taxon>
        <taxon>Embryophyta</taxon>
        <taxon>Tracheophyta</taxon>
        <taxon>Spermatophyta</taxon>
        <taxon>Magnoliopsida</taxon>
        <taxon>eudicotyledons</taxon>
        <taxon>Gunneridae</taxon>
        <taxon>Pentapetalae</taxon>
        <taxon>Saxifragales</taxon>
        <taxon>Crassulaceae</taxon>
        <taxon>Kalanchoe</taxon>
    </lineage>
</organism>
<dbReference type="PANTHER" id="PTHR34049:SF2">
    <property type="entry name" value="F-BOX DOMAIN CONTAINING PROTEIN, EXPRESSED"/>
    <property type="match status" value="1"/>
</dbReference>
<name>A0A7N0T9N1_KALFE</name>
<proteinExistence type="predicted"/>
<reference evidence="1" key="1">
    <citation type="submission" date="2021-01" db="UniProtKB">
        <authorList>
            <consortium name="EnsemblPlants"/>
        </authorList>
    </citation>
    <scope>IDENTIFICATION</scope>
</reference>
<evidence type="ECO:0000313" key="1">
    <source>
        <dbReference type="EnsemblPlants" id="Kaladp0029s0040.1.v1.1.CDS.1"/>
    </source>
</evidence>
<dbReference type="PANTHER" id="PTHR34049">
    <property type="entry name" value="F-BOX PROTEIN SKIP27"/>
    <property type="match status" value="1"/>
</dbReference>
<dbReference type="Gramene" id="Kaladp0029s0040.1.v1.1">
    <property type="protein sequence ID" value="Kaladp0029s0040.1.v1.1.CDS.1"/>
    <property type="gene ID" value="Kaladp0029s0040.v1.1"/>
</dbReference>
<keyword evidence="2" id="KW-1185">Reference proteome</keyword>
<evidence type="ECO:0000313" key="2">
    <source>
        <dbReference type="Proteomes" id="UP000594263"/>
    </source>
</evidence>